<gene>
    <name evidence="2" type="ORF">CLOTH_12520</name>
</gene>
<dbReference type="Proteomes" id="UP000190140">
    <property type="component" value="Unassembled WGS sequence"/>
</dbReference>
<evidence type="ECO:0000313" key="3">
    <source>
        <dbReference type="Proteomes" id="UP000190140"/>
    </source>
</evidence>
<dbReference type="InterPro" id="IPR014794">
    <property type="entry name" value="DUF1779"/>
</dbReference>
<dbReference type="OrthoDB" id="1708334at2"/>
<feature type="signal peptide" evidence="1">
    <location>
        <begin position="1"/>
        <end position="23"/>
    </location>
</feature>
<evidence type="ECO:0008006" key="4">
    <source>
        <dbReference type="Google" id="ProtNLM"/>
    </source>
</evidence>
<dbReference type="STRING" id="29349.CLOTH_12520"/>
<evidence type="ECO:0000313" key="2">
    <source>
        <dbReference type="EMBL" id="OPJ56074.1"/>
    </source>
</evidence>
<accession>A0A1V4I848</accession>
<name>A0A1V4I848_9FIRM</name>
<evidence type="ECO:0000256" key="1">
    <source>
        <dbReference type="SAM" id="SignalP"/>
    </source>
</evidence>
<organism evidence="2 3">
    <name type="scientific">Alkalithermobacter paradoxus</name>
    <dbReference type="NCBI Taxonomy" id="29349"/>
    <lineage>
        <taxon>Bacteria</taxon>
        <taxon>Bacillati</taxon>
        <taxon>Bacillota</taxon>
        <taxon>Clostridia</taxon>
        <taxon>Peptostreptococcales</taxon>
        <taxon>Tepidibacteraceae</taxon>
        <taxon>Alkalithermobacter</taxon>
    </lineage>
</organism>
<dbReference type="Pfam" id="PF08680">
    <property type="entry name" value="DUF1779"/>
    <property type="match status" value="1"/>
</dbReference>
<dbReference type="AlphaFoldDB" id="A0A1V4I848"/>
<dbReference type="InterPro" id="IPR036209">
    <property type="entry name" value="YwmB-like_sf"/>
</dbReference>
<dbReference type="SUPFAM" id="SSF143842">
    <property type="entry name" value="YwmB-like"/>
    <property type="match status" value="1"/>
</dbReference>
<keyword evidence="1" id="KW-0732">Signal</keyword>
<feature type="chain" id="PRO_5038748646" description="TATA-box binding protein" evidence="1">
    <location>
        <begin position="24"/>
        <end position="247"/>
    </location>
</feature>
<dbReference type="Gene3D" id="3.30.360.40">
    <property type="entry name" value="YwmB-like"/>
    <property type="match status" value="1"/>
</dbReference>
<dbReference type="RefSeq" id="WP_158080475.1">
    <property type="nucleotide sequence ID" value="NZ_MZGW01000003.1"/>
</dbReference>
<protein>
    <recommendedName>
        <fullName evidence="4">TATA-box binding protein</fullName>
    </recommendedName>
</protein>
<sequence length="247" mass="28213">MKRLFCFAIILVLFVSILSISQAQGESGYDELLNVFNKTNSNFESYSINGHVELSNKFLEFEEMKSIINKLNIIYGINSSDLEYVQTEQEGFRQVYTHTGNGQGENVSVIVQSQLSENVEETHIIVDIRSNEVYKSIVNNYKKMKDVLSEYSSLVDIYTCISGSFDGKIEDEQYDIIASDIFSKLSANESERAEDENFISLTGYTKKIKEHITYAGKKVNLNVSVRYSDYEDKTYIYIGTPLIALEY</sequence>
<dbReference type="EMBL" id="MZGW01000003">
    <property type="protein sequence ID" value="OPJ56074.1"/>
    <property type="molecule type" value="Genomic_DNA"/>
</dbReference>
<proteinExistence type="predicted"/>
<keyword evidence="3" id="KW-1185">Reference proteome</keyword>
<reference evidence="2 3" key="1">
    <citation type="submission" date="2017-03" db="EMBL/GenBank/DDBJ databases">
        <title>Genome sequence of Clostridium thermoalcaliphilum DSM 7309.</title>
        <authorList>
            <person name="Poehlein A."/>
            <person name="Daniel R."/>
        </authorList>
    </citation>
    <scope>NUCLEOTIDE SEQUENCE [LARGE SCALE GENOMIC DNA]</scope>
    <source>
        <strain evidence="2 3">DSM 7309</strain>
    </source>
</reference>
<comment type="caution">
    <text evidence="2">The sequence shown here is derived from an EMBL/GenBank/DDBJ whole genome shotgun (WGS) entry which is preliminary data.</text>
</comment>